<keyword evidence="5" id="KW-0106">Calcium</keyword>
<dbReference type="InterPro" id="IPR041798">
    <property type="entry name" value="Otoconin-90"/>
</dbReference>
<comment type="subcellular location">
    <subcellularLocation>
        <location evidence="1 8">Secreted</location>
    </subcellularLocation>
</comment>
<evidence type="ECO:0000256" key="2">
    <source>
        <dbReference type="ARBA" id="ARBA00022525"/>
    </source>
</evidence>
<feature type="domain" description="Phospholipase A2-like central" evidence="10">
    <location>
        <begin position="475"/>
        <end position="586"/>
    </location>
</feature>
<proteinExistence type="inferred from homology"/>
<keyword evidence="3 6" id="KW-1015">Disulfide bond</keyword>
<dbReference type="GeneTree" id="ENSGT00940000159042"/>
<feature type="compositionally biased region" description="Basic and acidic residues" evidence="9">
    <location>
        <begin position="273"/>
        <end position="305"/>
    </location>
</feature>
<dbReference type="GO" id="GO:0006644">
    <property type="term" value="P:phospholipid metabolic process"/>
    <property type="evidence" value="ECO:0007669"/>
    <property type="project" value="InterPro"/>
</dbReference>
<feature type="compositionally biased region" description="Polar residues" evidence="9">
    <location>
        <begin position="366"/>
        <end position="375"/>
    </location>
</feature>
<feature type="compositionally biased region" description="Acidic residues" evidence="9">
    <location>
        <begin position="660"/>
        <end position="687"/>
    </location>
</feature>
<dbReference type="GO" id="GO:0005576">
    <property type="term" value="C:extracellular region"/>
    <property type="evidence" value="ECO:0007669"/>
    <property type="project" value="UniProtKB-SubCell"/>
</dbReference>
<sequence>AVFCPDTSDLNTDQLLIGCLGVQFSWLYAVFDNLPSVLRFAVWMRCETGVCPAELQEHRHHCRYTPLTQPPENLDLFPVTLPQNPQRVSVETHTYTLDPEAERAHKHPLNSTAAITPTLAQTQTYASLKEEEEESQEKNEEDVGVDTKFMTDNPPLQTTAAPHTWGTTYLNHTTSVTESIEKPEKETEGERDSKEERHRESDEDEEDEVSAEKASDVMKQDKKEEENSSQSMLYSTTQVPATTRQITSRPIILPFTVSQNAAAIPTVIQMSSKGERDESEDKTSKEDEQTEGKKETEGRIREKVEVTTTTPTSATMHKYTTIRPLFEDKEKREIESQEEVEDGESDENDVQMSAKTKENTDAHTLASITQTSAKTTEVKPYTQNTLHTQTTHTTRTTSTETTNVPPTSHKQLSNILPITLKAEPGLGQERSEEEEEEEKDEEVKTELSDSSQETETDKCSMSFTQYSSEGAVMREFEALGQMLHCLTGHCPHEYQYYGCYCGQQGSGMPQDQLDRCCFLHQCCLEQIVLLGCRRDRKHNIRVSCNNGKPRCLGVSVCDRLQCVCDRTTAECMAASHFNHSISTQCSGPRPPCTRRPHRLPQPTNDDSSQESSEMTKPQANKHPQHRPHLLHTQGKPAQAKPTGDTSEEKGKEEGKPEKEEKEEEEKEEEGGGEEAEGEEGAEEEGEI</sequence>
<feature type="compositionally biased region" description="Polar residues" evidence="9">
    <location>
        <begin position="448"/>
        <end position="459"/>
    </location>
</feature>
<feature type="active site" evidence="4">
    <location>
        <position position="565"/>
    </location>
</feature>
<organism evidence="11 12">
    <name type="scientific">Pygocentrus nattereri</name>
    <name type="common">Red-bellied piranha</name>
    <dbReference type="NCBI Taxonomy" id="42514"/>
    <lineage>
        <taxon>Eukaryota</taxon>
        <taxon>Metazoa</taxon>
        <taxon>Chordata</taxon>
        <taxon>Craniata</taxon>
        <taxon>Vertebrata</taxon>
        <taxon>Euteleostomi</taxon>
        <taxon>Actinopterygii</taxon>
        <taxon>Neopterygii</taxon>
        <taxon>Teleostei</taxon>
        <taxon>Ostariophysi</taxon>
        <taxon>Characiformes</taxon>
        <taxon>Characoidei</taxon>
        <taxon>Pygocentrus</taxon>
    </lineage>
</organism>
<accession>A0AAR2L610</accession>
<evidence type="ECO:0000256" key="1">
    <source>
        <dbReference type="ARBA" id="ARBA00004613"/>
    </source>
</evidence>
<dbReference type="SUPFAM" id="SSF48619">
    <property type="entry name" value="Phospholipase A2, PLA2"/>
    <property type="match status" value="1"/>
</dbReference>
<dbReference type="GO" id="GO:0005543">
    <property type="term" value="F:phospholipid binding"/>
    <property type="evidence" value="ECO:0007669"/>
    <property type="project" value="TreeGrafter"/>
</dbReference>
<evidence type="ECO:0000256" key="4">
    <source>
        <dbReference type="PIRSR" id="PIRSR601211-1"/>
    </source>
</evidence>
<dbReference type="CDD" id="cd04707">
    <property type="entry name" value="otoconin_90"/>
    <property type="match status" value="1"/>
</dbReference>
<feature type="binding site" evidence="5">
    <location>
        <position position="500"/>
    </location>
    <ligand>
        <name>Ca(2+)</name>
        <dbReference type="ChEBI" id="CHEBI:29108"/>
    </ligand>
</feature>
<dbReference type="SMART" id="SM00085">
    <property type="entry name" value="PA2c"/>
    <property type="match status" value="1"/>
</dbReference>
<dbReference type="InterPro" id="IPR033113">
    <property type="entry name" value="PLA2_histidine"/>
</dbReference>
<feature type="disulfide bond" evidence="6">
    <location>
        <begin position="523"/>
        <end position="564"/>
    </location>
</feature>
<feature type="disulfide bond" evidence="6">
    <location>
        <begin position="551"/>
        <end position="562"/>
    </location>
</feature>
<reference evidence="11 12" key="1">
    <citation type="submission" date="2020-10" db="EMBL/GenBank/DDBJ databases">
        <title>Pygocentrus nattereri (red-bellied piranha) genome, fPygNat1, primary haplotype.</title>
        <authorList>
            <person name="Myers G."/>
            <person name="Meyer A."/>
            <person name="Karagic N."/>
            <person name="Pippel M."/>
            <person name="Winkler S."/>
            <person name="Tracey A."/>
            <person name="Wood J."/>
            <person name="Formenti G."/>
            <person name="Howe K."/>
            <person name="Fedrigo O."/>
            <person name="Jarvis E.D."/>
        </authorList>
    </citation>
    <scope>NUCLEOTIDE SEQUENCE [LARGE SCALE GENOMIC DNA]</scope>
</reference>
<dbReference type="PROSITE" id="PS00118">
    <property type="entry name" value="PA2_HIS"/>
    <property type="match status" value="1"/>
</dbReference>
<feature type="region of interest" description="Disordered" evidence="9">
    <location>
        <begin position="581"/>
        <end position="687"/>
    </location>
</feature>
<evidence type="ECO:0000313" key="11">
    <source>
        <dbReference type="Ensembl" id="ENSPNAP00000072033.1"/>
    </source>
</evidence>
<evidence type="ECO:0000256" key="7">
    <source>
        <dbReference type="RuleBase" id="RU003654"/>
    </source>
</evidence>
<feature type="compositionally biased region" description="Acidic residues" evidence="9">
    <location>
        <begin position="431"/>
        <end position="440"/>
    </location>
</feature>
<dbReference type="InterPro" id="IPR036444">
    <property type="entry name" value="PLipase_A2_dom_sf"/>
</dbReference>
<dbReference type="InterPro" id="IPR016090">
    <property type="entry name" value="PLA2-like_dom"/>
</dbReference>
<reference evidence="11" key="3">
    <citation type="submission" date="2025-09" db="UniProtKB">
        <authorList>
            <consortium name="Ensembl"/>
        </authorList>
    </citation>
    <scope>IDENTIFICATION</scope>
</reference>
<feature type="compositionally biased region" description="Polar residues" evidence="9">
    <location>
        <begin position="154"/>
        <end position="178"/>
    </location>
</feature>
<evidence type="ECO:0000256" key="9">
    <source>
        <dbReference type="SAM" id="MobiDB-lite"/>
    </source>
</evidence>
<dbReference type="GO" id="GO:0050482">
    <property type="term" value="P:arachidonate secretion"/>
    <property type="evidence" value="ECO:0007669"/>
    <property type="project" value="InterPro"/>
</dbReference>
<keyword evidence="12" id="KW-1185">Reference proteome</keyword>
<dbReference type="Pfam" id="PF00068">
    <property type="entry name" value="Phospholip_A2_1"/>
    <property type="match status" value="1"/>
</dbReference>
<dbReference type="GO" id="GO:0016042">
    <property type="term" value="P:lipid catabolic process"/>
    <property type="evidence" value="ECO:0007669"/>
    <property type="project" value="InterPro"/>
</dbReference>
<feature type="compositionally biased region" description="Acidic residues" evidence="9">
    <location>
        <begin position="336"/>
        <end position="349"/>
    </location>
</feature>
<keyword evidence="2 8" id="KW-0964">Secreted</keyword>
<feature type="active site" evidence="4">
    <location>
        <position position="520"/>
    </location>
</feature>
<dbReference type="InterPro" id="IPR001211">
    <property type="entry name" value="PLA2"/>
</dbReference>
<comment type="similarity">
    <text evidence="7">Belongs to the phospholipase A2 family.</text>
</comment>
<feature type="compositionally biased region" description="Basic and acidic residues" evidence="9">
    <location>
        <begin position="179"/>
        <end position="201"/>
    </location>
</feature>
<feature type="disulfide bond" evidence="6">
    <location>
        <begin position="516"/>
        <end position="571"/>
    </location>
</feature>
<protein>
    <submittedName>
        <fullName evidence="11">Otoconin 90</fullName>
    </submittedName>
</protein>
<feature type="binding site" evidence="5">
    <location>
        <position position="502"/>
    </location>
    <ligand>
        <name>Ca(2+)</name>
        <dbReference type="ChEBI" id="CHEBI:29108"/>
    </ligand>
</feature>
<reference evidence="11" key="2">
    <citation type="submission" date="2025-08" db="UniProtKB">
        <authorList>
            <consortium name="Ensembl"/>
        </authorList>
    </citation>
    <scope>IDENTIFICATION</scope>
</reference>
<feature type="compositionally biased region" description="Acidic residues" evidence="9">
    <location>
        <begin position="130"/>
        <end position="144"/>
    </location>
</feature>
<dbReference type="GO" id="GO:0005509">
    <property type="term" value="F:calcium ion binding"/>
    <property type="evidence" value="ECO:0007669"/>
    <property type="project" value="InterPro"/>
</dbReference>
<feature type="compositionally biased region" description="Polar residues" evidence="9">
    <location>
        <begin position="601"/>
        <end position="618"/>
    </location>
</feature>
<dbReference type="Gene3D" id="1.20.90.10">
    <property type="entry name" value="Phospholipase A2 domain"/>
    <property type="match status" value="1"/>
</dbReference>
<dbReference type="Proteomes" id="UP001501920">
    <property type="component" value="Chromosome 19"/>
</dbReference>
<evidence type="ECO:0000313" key="12">
    <source>
        <dbReference type="Proteomes" id="UP001501920"/>
    </source>
</evidence>
<dbReference type="GO" id="GO:0047498">
    <property type="term" value="F:calcium-dependent phospholipase A2 activity"/>
    <property type="evidence" value="ECO:0007669"/>
    <property type="project" value="TreeGrafter"/>
</dbReference>
<comment type="cofactor">
    <cofactor evidence="5">
        <name>Ca(2+)</name>
        <dbReference type="ChEBI" id="CHEBI:29108"/>
    </cofactor>
    <text evidence="5">Binds 1 Ca(2+) ion per subunit.</text>
</comment>
<evidence type="ECO:0000256" key="3">
    <source>
        <dbReference type="ARBA" id="ARBA00023157"/>
    </source>
</evidence>
<dbReference type="PANTHER" id="PTHR11716:SF1">
    <property type="entry name" value="OTOCONIN-90"/>
    <property type="match status" value="1"/>
</dbReference>
<evidence type="ECO:0000256" key="8">
    <source>
        <dbReference type="RuleBase" id="RU361236"/>
    </source>
</evidence>
<evidence type="ECO:0000256" key="6">
    <source>
        <dbReference type="PIRSR" id="PIRSR601211-3"/>
    </source>
</evidence>
<feature type="disulfide bond" evidence="6">
    <location>
        <begin position="532"/>
        <end position="557"/>
    </location>
</feature>
<dbReference type="AlphaFoldDB" id="A0AAR2L610"/>
<feature type="compositionally biased region" description="Basic and acidic residues" evidence="9">
    <location>
        <begin position="210"/>
        <end position="226"/>
    </location>
</feature>
<name>A0AAR2L610_PYGNA</name>
<feature type="compositionally biased region" description="Basic and acidic residues" evidence="9">
    <location>
        <begin position="646"/>
        <end position="659"/>
    </location>
</feature>
<feature type="compositionally biased region" description="Basic and acidic residues" evidence="9">
    <location>
        <begin position="325"/>
        <end position="335"/>
    </location>
</feature>
<feature type="disulfide bond" evidence="6">
    <location>
        <begin position="501"/>
        <end position="517"/>
    </location>
</feature>
<dbReference type="Ensembl" id="ENSPNAT00000047806.1">
    <property type="protein sequence ID" value="ENSPNAP00000072033.1"/>
    <property type="gene ID" value="ENSPNAG00000031201.1"/>
</dbReference>
<feature type="compositionally biased region" description="Low complexity" evidence="9">
    <location>
        <begin position="382"/>
        <end position="408"/>
    </location>
</feature>
<feature type="region of interest" description="Disordered" evidence="9">
    <location>
        <begin position="126"/>
        <end position="242"/>
    </location>
</feature>
<evidence type="ECO:0000259" key="10">
    <source>
        <dbReference type="SMART" id="SM00085"/>
    </source>
</evidence>
<feature type="region of interest" description="Disordered" evidence="9">
    <location>
        <begin position="269"/>
        <end position="459"/>
    </location>
</feature>
<feature type="compositionally biased region" description="Polar residues" evidence="9">
    <location>
        <begin position="228"/>
        <end position="242"/>
    </location>
</feature>
<dbReference type="PRINTS" id="PR00389">
    <property type="entry name" value="PHPHLIPASEA2"/>
</dbReference>
<evidence type="ECO:0000256" key="5">
    <source>
        <dbReference type="PIRSR" id="PIRSR601211-2"/>
    </source>
</evidence>
<keyword evidence="5" id="KW-0479">Metal-binding</keyword>
<dbReference type="PANTHER" id="PTHR11716">
    <property type="entry name" value="PHOSPHOLIPASE A2 FAMILY MEMBER"/>
    <property type="match status" value="1"/>
</dbReference>